<name>G8Y3X8_PICSO</name>
<gene>
    <name evidence="3" type="primary">Piso0_004992</name>
    <name evidence="3" type="ORF">GNLVRS01_PISO0M05358g</name>
</gene>
<feature type="signal peptide" evidence="2">
    <location>
        <begin position="1"/>
        <end position="21"/>
    </location>
</feature>
<evidence type="ECO:0000313" key="3">
    <source>
        <dbReference type="EMBL" id="CCE85396.1"/>
    </source>
</evidence>
<protein>
    <submittedName>
        <fullName evidence="3">Piso0_004992 protein</fullName>
    </submittedName>
</protein>
<dbReference type="EMBL" id="FO082047">
    <property type="protein sequence ID" value="CCE85396.1"/>
    <property type="molecule type" value="Genomic_DNA"/>
</dbReference>
<dbReference type="InParanoid" id="G8Y3X8"/>
<organism evidence="3 4">
    <name type="scientific">Pichia sorbitophila (strain ATCC MYA-4447 / BCRC 22081 / CBS 7064 / NBRC 10061 / NRRL Y-12695)</name>
    <name type="common">Hybrid yeast</name>
    <dbReference type="NCBI Taxonomy" id="559304"/>
    <lineage>
        <taxon>Eukaryota</taxon>
        <taxon>Fungi</taxon>
        <taxon>Dikarya</taxon>
        <taxon>Ascomycota</taxon>
        <taxon>Saccharomycotina</taxon>
        <taxon>Pichiomycetes</taxon>
        <taxon>Debaryomycetaceae</taxon>
        <taxon>Millerozyma</taxon>
    </lineage>
</organism>
<evidence type="ECO:0000313" key="4">
    <source>
        <dbReference type="Proteomes" id="UP000005222"/>
    </source>
</evidence>
<dbReference type="Proteomes" id="UP000005222">
    <property type="component" value="Chromosome M"/>
</dbReference>
<proteinExistence type="predicted"/>
<feature type="region of interest" description="Disordered" evidence="1">
    <location>
        <begin position="223"/>
        <end position="247"/>
    </location>
</feature>
<evidence type="ECO:0000256" key="1">
    <source>
        <dbReference type="SAM" id="MobiDB-lite"/>
    </source>
</evidence>
<keyword evidence="4" id="KW-1185">Reference proteome</keyword>
<evidence type="ECO:0000256" key="2">
    <source>
        <dbReference type="SAM" id="SignalP"/>
    </source>
</evidence>
<accession>G8Y3X8</accession>
<reference evidence="3 4" key="1">
    <citation type="journal article" date="2012" name="G3 (Bethesda)">
        <title>Pichia sorbitophila, an interspecies yeast hybrid reveals early steps of genome resolution following polyploidization.</title>
        <authorList>
            <person name="Leh Louis V."/>
            <person name="Despons L."/>
            <person name="Friedrich A."/>
            <person name="Martin T."/>
            <person name="Durrens P."/>
            <person name="Casaregola S."/>
            <person name="Neuveglise C."/>
            <person name="Fairhead C."/>
            <person name="Marck C."/>
            <person name="Cruz J.A."/>
            <person name="Straub M.L."/>
            <person name="Kugler V."/>
            <person name="Sacerdot C."/>
            <person name="Uzunov Z."/>
            <person name="Thierry A."/>
            <person name="Weiss S."/>
            <person name="Bleykasten C."/>
            <person name="De Montigny J."/>
            <person name="Jacques N."/>
            <person name="Jung P."/>
            <person name="Lemaire M."/>
            <person name="Mallet S."/>
            <person name="Morel G."/>
            <person name="Richard G.F."/>
            <person name="Sarkar A."/>
            <person name="Savel G."/>
            <person name="Schacherer J."/>
            <person name="Seret M.L."/>
            <person name="Talla E."/>
            <person name="Samson G."/>
            <person name="Jubin C."/>
            <person name="Poulain J."/>
            <person name="Vacherie B."/>
            <person name="Barbe V."/>
            <person name="Pelletier E."/>
            <person name="Sherman D.J."/>
            <person name="Westhof E."/>
            <person name="Weissenbach J."/>
            <person name="Baret P.V."/>
            <person name="Wincker P."/>
            <person name="Gaillardin C."/>
            <person name="Dujon B."/>
            <person name="Souciet J.L."/>
        </authorList>
    </citation>
    <scope>NUCLEOTIDE SEQUENCE [LARGE SCALE GENOMIC DNA]</scope>
    <source>
        <strain evidence="4">ATCC MYA-4447 / BCRC 22081 / CBS 7064 / NBRC 10061 / NRRL Y-12695</strain>
    </source>
</reference>
<dbReference type="HOGENOM" id="CLU_704199_0_0_1"/>
<feature type="chain" id="PRO_5003519014" evidence="2">
    <location>
        <begin position="22"/>
        <end position="390"/>
    </location>
</feature>
<keyword evidence="2" id="KW-0732">Signal</keyword>
<sequence length="390" mass="43787">MKTNFIYALCGGFILPGIITALEPFPNANAPTVLSNHDDNANKIASDDLPRNSYSGQDFKFGDVIKSLTDLEFNGYDTEQFLTIGKPNRTALKNMDYNNTSNKTRNIYEKYGKNFPLKQNLTKLKYDKTRKSFPKFSNNAKPLHDLVSQMVKKGKQRVNFNSTEWILLSTVFNSSMFGHLQTDDLEDVFISPSDLLNSSVVFRKLSVLYDALLSNQTRSAVSLSSHKEEISSPTESNAQDSSEPIDVKPVRELVSSDDLVSSKNYRKPSSYSFSRVISFFKDYKANKKHKYYDPDNLYETRLASETSVKDASSGLSESSGSGNYTVGYNITFDGSRRFKFFPTKKYSNSTLVKPSNSNSSVPDTFSSGSHTLIISFYPLFACLIFGSYLV</sequence>
<dbReference type="AlphaFoldDB" id="G8Y3X8"/>
<feature type="compositionally biased region" description="Polar residues" evidence="1">
    <location>
        <begin position="231"/>
        <end position="242"/>
    </location>
</feature>